<dbReference type="InterPro" id="IPR029044">
    <property type="entry name" value="Nucleotide-diphossugar_trans"/>
</dbReference>
<gene>
    <name evidence="4" type="ORF">PS467_00150</name>
</gene>
<dbReference type="Gene3D" id="3.90.550.10">
    <property type="entry name" value="Spore Coat Polysaccharide Biosynthesis Protein SpsA, Chain A"/>
    <property type="match status" value="1"/>
</dbReference>
<dbReference type="EMBL" id="CP117522">
    <property type="protein sequence ID" value="WNE93867.1"/>
    <property type="molecule type" value="Genomic_DNA"/>
</dbReference>
<dbReference type="Pfam" id="PF02709">
    <property type="entry name" value="Glyco_transf_7C"/>
    <property type="match status" value="1"/>
</dbReference>
<evidence type="ECO:0000259" key="3">
    <source>
        <dbReference type="Pfam" id="PF02709"/>
    </source>
</evidence>
<keyword evidence="1 4" id="KW-0808">Transferase</keyword>
<protein>
    <submittedName>
        <fullName evidence="4">Glycosyltransferase</fullName>
        <ecNumber evidence="4">2.4.-.-</ecNumber>
    </submittedName>
</protein>
<dbReference type="Pfam" id="PF00535">
    <property type="entry name" value="Glycos_transf_2"/>
    <property type="match status" value="1"/>
</dbReference>
<name>A0ABY9UMV1_9ACTN</name>
<dbReference type="EC" id="2.4.-.-" evidence="4"/>
<evidence type="ECO:0000256" key="1">
    <source>
        <dbReference type="ARBA" id="ARBA00022679"/>
    </source>
</evidence>
<dbReference type="Proteomes" id="UP001305606">
    <property type="component" value="Chromosome"/>
</dbReference>
<evidence type="ECO:0000313" key="5">
    <source>
        <dbReference type="Proteomes" id="UP001305606"/>
    </source>
</evidence>
<feature type="domain" description="Glycosyltransferase 2-like" evidence="2">
    <location>
        <begin position="23"/>
        <end position="131"/>
    </location>
</feature>
<dbReference type="GO" id="GO:0016757">
    <property type="term" value="F:glycosyltransferase activity"/>
    <property type="evidence" value="ECO:0007669"/>
    <property type="project" value="UniProtKB-KW"/>
</dbReference>
<evidence type="ECO:0000259" key="2">
    <source>
        <dbReference type="Pfam" id="PF00535"/>
    </source>
</evidence>
<accession>A0ABY9UMV1</accession>
<proteinExistence type="predicted"/>
<keyword evidence="4" id="KW-0328">Glycosyltransferase</keyword>
<dbReference type="RefSeq" id="WP_311033360.1">
    <property type="nucleotide sequence ID" value="NZ_CP117522.1"/>
</dbReference>
<dbReference type="PANTHER" id="PTHR43179:SF7">
    <property type="entry name" value="RHAMNOSYLTRANSFERASE WBBL"/>
    <property type="match status" value="1"/>
</dbReference>
<dbReference type="InterPro" id="IPR001173">
    <property type="entry name" value="Glyco_trans_2-like"/>
</dbReference>
<dbReference type="InterPro" id="IPR027791">
    <property type="entry name" value="Galactosyl_T_C"/>
</dbReference>
<dbReference type="SUPFAM" id="SSF53448">
    <property type="entry name" value="Nucleotide-diphospho-sugar transferases"/>
    <property type="match status" value="1"/>
</dbReference>
<dbReference type="PANTHER" id="PTHR43179">
    <property type="entry name" value="RHAMNOSYLTRANSFERASE WBBL"/>
    <property type="match status" value="1"/>
</dbReference>
<keyword evidence="5" id="KW-1185">Reference proteome</keyword>
<feature type="domain" description="Galactosyltransferase C-terminal" evidence="3">
    <location>
        <begin position="160"/>
        <end position="226"/>
    </location>
</feature>
<reference evidence="4 5" key="1">
    <citation type="submission" date="2023-02" db="EMBL/GenBank/DDBJ databases">
        <title>Streptomyces sp. SCA4-21 with antifungal activity against Fusarium oxysporum f. sp. cubense, Streptomyces sp. SCA2-17 with antifungal activity against Fusarium oxysporum f. sp. cubense.</title>
        <authorList>
            <person name="Qi D."/>
        </authorList>
    </citation>
    <scope>NUCLEOTIDE SEQUENCE [LARGE SCALE GENOMIC DNA]</scope>
    <source>
        <strain evidence="4 5">SCA4-21</strain>
    </source>
</reference>
<organism evidence="4 5">
    <name type="scientific">Streptomyces luomodiensis</name>
    <dbReference type="NCBI Taxonomy" id="3026192"/>
    <lineage>
        <taxon>Bacteria</taxon>
        <taxon>Bacillati</taxon>
        <taxon>Actinomycetota</taxon>
        <taxon>Actinomycetes</taxon>
        <taxon>Kitasatosporales</taxon>
        <taxon>Streptomycetaceae</taxon>
        <taxon>Streptomyces</taxon>
    </lineage>
</organism>
<sequence length="391" mass="42105">MTAPRPTTAGAGGGVRGRLSSVSVVVPTLGHPDAVRRLLDSLNAAITALPSGMEAEVLIVDDSQGTDREGIQEACRATGATYLRGPRNVGAKRNTGVAHCRFPLVLFIDSDCVATPSLLSAHIDAHNEHRATDGASIAAVAGPTVVEGAGQVPAWRTVQHSVVVNAPWNWPLHYDRLWWGATSNLSVRKDAFEEISGFDEHPYTVVGGEDVDLGVRLHAAGHRILGHPRAVVMHATDGITRLSQFHRKLFLYGRACVYNCVRQPQYASWSFNPVSAAVALTVAAALLPGARRKVSGAAAAVLASWFVRDTVRLLRRSRPEEGLSVGRLLGLAVAATSVDWSYHVGITREAIVRGRPLLTMKRFNYFPPHLFRPASSPAEPNDPRGQERNVS</sequence>
<evidence type="ECO:0000313" key="4">
    <source>
        <dbReference type="EMBL" id="WNE93867.1"/>
    </source>
</evidence>